<reference evidence="2 3" key="1">
    <citation type="journal article" date="2012" name="Appl. Environ. Microbiol.">
        <title>Short-read sequencing for genomic analysis of the brown rot fungus Fibroporia radiculosa.</title>
        <authorList>
            <person name="Tang J.D."/>
            <person name="Perkins A.D."/>
            <person name="Sonstegard T.S."/>
            <person name="Schroeder S.G."/>
            <person name="Burgess S.C."/>
            <person name="Diehl S.V."/>
        </authorList>
    </citation>
    <scope>NUCLEOTIDE SEQUENCE [LARGE SCALE GENOMIC DNA]</scope>
    <source>
        <strain evidence="2 3">TFFH 294</strain>
    </source>
</reference>
<dbReference type="Proteomes" id="UP000006352">
    <property type="component" value="Unassembled WGS sequence"/>
</dbReference>
<dbReference type="RefSeq" id="XP_012184630.1">
    <property type="nucleotide sequence ID" value="XM_012329240.1"/>
</dbReference>
<evidence type="ECO:0000313" key="2">
    <source>
        <dbReference type="EMBL" id="CCM05347.1"/>
    </source>
</evidence>
<evidence type="ECO:0008006" key="4">
    <source>
        <dbReference type="Google" id="ProtNLM"/>
    </source>
</evidence>
<evidence type="ECO:0000256" key="1">
    <source>
        <dbReference type="SAM" id="MobiDB-lite"/>
    </source>
</evidence>
<evidence type="ECO:0000313" key="3">
    <source>
        <dbReference type="Proteomes" id="UP000006352"/>
    </source>
</evidence>
<proteinExistence type="predicted"/>
<sequence>MSAANFEKQLTNSGTSDMEKEVGVQEELAASVSNEDFDLFSYHEHNAGRLVIDPKEARVEFGEDVARRLKLSSDGTKVLWPQPRDDPEDPQNWSDRRKNFQLFIMTIAAIVPDFDSGIGIASIFALANQYDTTSGVINDVTSKSVILTPLSVGFPMTLTAFL</sequence>
<feature type="region of interest" description="Disordered" evidence="1">
    <location>
        <begin position="1"/>
        <end position="24"/>
    </location>
</feature>
<dbReference type="EMBL" id="HE797187">
    <property type="protein sequence ID" value="CCM05347.1"/>
    <property type="molecule type" value="Genomic_DNA"/>
</dbReference>
<keyword evidence="3" id="KW-1185">Reference proteome</keyword>
<name>J4I0W6_9APHY</name>
<accession>J4I0W6</accession>
<protein>
    <recommendedName>
        <fullName evidence="4">Major facilitator superfamily (MFS) profile domain-containing protein</fullName>
    </recommendedName>
</protein>
<dbReference type="OrthoDB" id="2796738at2759"/>
<dbReference type="GeneID" id="24100258"/>
<dbReference type="AlphaFoldDB" id="J4I0W6"/>
<dbReference type="HOGENOM" id="CLU_1635430_0_0_1"/>
<dbReference type="STRING" id="599839.J4I0W6"/>
<dbReference type="InParanoid" id="J4I0W6"/>
<gene>
    <name evidence="2" type="ORF">FIBRA_07561</name>
</gene>
<organism evidence="2 3">
    <name type="scientific">Fibroporia radiculosa</name>
    <dbReference type="NCBI Taxonomy" id="599839"/>
    <lineage>
        <taxon>Eukaryota</taxon>
        <taxon>Fungi</taxon>
        <taxon>Dikarya</taxon>
        <taxon>Basidiomycota</taxon>
        <taxon>Agaricomycotina</taxon>
        <taxon>Agaricomycetes</taxon>
        <taxon>Polyporales</taxon>
        <taxon>Fibroporiaceae</taxon>
        <taxon>Fibroporia</taxon>
    </lineage>
</organism>